<dbReference type="PROSITE" id="PS50928">
    <property type="entry name" value="ABC_TM1"/>
    <property type="match status" value="1"/>
</dbReference>
<dbReference type="GO" id="GO:0006865">
    <property type="term" value="P:amino acid transport"/>
    <property type="evidence" value="ECO:0007669"/>
    <property type="project" value="UniProtKB-KW"/>
</dbReference>
<feature type="transmembrane region" description="Helical" evidence="8">
    <location>
        <begin position="20"/>
        <end position="39"/>
    </location>
</feature>
<dbReference type="PATRIC" id="fig|1423804.4.peg.752"/>
<evidence type="ECO:0000256" key="6">
    <source>
        <dbReference type="ARBA" id="ARBA00022989"/>
    </source>
</evidence>
<keyword evidence="6 8" id="KW-1133">Transmembrane helix</keyword>
<feature type="domain" description="ABC transmembrane type-1" evidence="9">
    <location>
        <begin position="17"/>
        <end position="218"/>
    </location>
</feature>
<evidence type="ECO:0000256" key="4">
    <source>
        <dbReference type="ARBA" id="ARBA00022692"/>
    </source>
</evidence>
<evidence type="ECO:0000256" key="3">
    <source>
        <dbReference type="ARBA" id="ARBA00022475"/>
    </source>
</evidence>
<evidence type="ECO:0000313" key="11">
    <source>
        <dbReference type="Proteomes" id="UP000051442"/>
    </source>
</evidence>
<feature type="transmembrane region" description="Helical" evidence="8">
    <location>
        <begin position="196"/>
        <end position="218"/>
    </location>
</feature>
<gene>
    <name evidence="10" type="ORF">FD14_GL000701</name>
</gene>
<dbReference type="InterPro" id="IPR035906">
    <property type="entry name" value="MetI-like_sf"/>
</dbReference>
<evidence type="ECO:0000256" key="7">
    <source>
        <dbReference type="ARBA" id="ARBA00023136"/>
    </source>
</evidence>
<comment type="similarity">
    <text evidence="8">Belongs to the binding-protein-dependent transport system permease family.</text>
</comment>
<evidence type="ECO:0000256" key="5">
    <source>
        <dbReference type="ARBA" id="ARBA00022970"/>
    </source>
</evidence>
<dbReference type="InterPro" id="IPR000515">
    <property type="entry name" value="MetI-like"/>
</dbReference>
<dbReference type="EMBL" id="AYZM01000001">
    <property type="protein sequence ID" value="KRN27062.1"/>
    <property type="molecule type" value="Genomic_DNA"/>
</dbReference>
<dbReference type="RefSeq" id="WP_054735672.1">
    <property type="nucleotide sequence ID" value="NZ_AYZM01000001.1"/>
</dbReference>
<evidence type="ECO:0000256" key="2">
    <source>
        <dbReference type="ARBA" id="ARBA00022448"/>
    </source>
</evidence>
<dbReference type="OrthoDB" id="9805999at2"/>
<dbReference type="PANTHER" id="PTHR30614:SF0">
    <property type="entry name" value="L-CYSTINE TRANSPORT SYSTEM PERMEASE PROTEIN TCYL"/>
    <property type="match status" value="1"/>
</dbReference>
<keyword evidence="2 8" id="KW-0813">Transport</keyword>
<reference evidence="10 11" key="1">
    <citation type="journal article" date="2015" name="Genome Announc.">
        <title>Expanding the biotechnology potential of lactobacilli through comparative genomics of 213 strains and associated genera.</title>
        <authorList>
            <person name="Sun Z."/>
            <person name="Harris H.M."/>
            <person name="McCann A."/>
            <person name="Guo C."/>
            <person name="Argimon S."/>
            <person name="Zhang W."/>
            <person name="Yang X."/>
            <person name="Jeffery I.B."/>
            <person name="Cooney J.C."/>
            <person name="Kagawa T.F."/>
            <person name="Liu W."/>
            <person name="Song Y."/>
            <person name="Salvetti E."/>
            <person name="Wrobel A."/>
            <person name="Rasinkangas P."/>
            <person name="Parkhill J."/>
            <person name="Rea M.C."/>
            <person name="O'Sullivan O."/>
            <person name="Ritari J."/>
            <person name="Douillard F.P."/>
            <person name="Paul Ross R."/>
            <person name="Yang R."/>
            <person name="Briner A.E."/>
            <person name="Felis G.E."/>
            <person name="de Vos W.M."/>
            <person name="Barrangou R."/>
            <person name="Klaenhammer T.R."/>
            <person name="Caufield P.W."/>
            <person name="Cui Y."/>
            <person name="Zhang H."/>
            <person name="O'Toole P.W."/>
        </authorList>
    </citation>
    <scope>NUCLEOTIDE SEQUENCE [LARGE SCALE GENOMIC DNA]</scope>
    <source>
        <strain evidence="10 11">DSM 23365</strain>
    </source>
</reference>
<dbReference type="Proteomes" id="UP000051442">
    <property type="component" value="Unassembled WGS sequence"/>
</dbReference>
<sequence length="234" mass="26648">MNTSILATDFWAIWTVVPQTLALSVLILILGVIIGTILWQLHDSRFGIVRGIYRVYTSYFRGMPLLIHLLLTYYALPVVVKVFSDQFHWGIDTQHISSMYAIIVSYTLYSASFLAEIVRGSFKSVGSDQLEAAQALGYSHTQQFTAVWLPQALTEAVPKILNYYTLLIRQLSLAFLVSFVDIFAKSKLQSSLNAHYIESFVAAAIVYWILCVILTFIFSKYETYLRRYERGTAL</sequence>
<keyword evidence="4 8" id="KW-0812">Transmembrane</keyword>
<dbReference type="STRING" id="1423804.FD14_GL000701"/>
<dbReference type="Pfam" id="PF00528">
    <property type="entry name" value="BPD_transp_1"/>
    <property type="match status" value="1"/>
</dbReference>
<evidence type="ECO:0000256" key="1">
    <source>
        <dbReference type="ARBA" id="ARBA00004651"/>
    </source>
</evidence>
<comment type="subcellular location">
    <subcellularLocation>
        <location evidence="1 8">Cell membrane</location>
        <topology evidence="1 8">Multi-pass membrane protein</topology>
    </subcellularLocation>
</comment>
<dbReference type="AlphaFoldDB" id="A0A0R2FH62"/>
<evidence type="ECO:0000259" key="9">
    <source>
        <dbReference type="PROSITE" id="PS50928"/>
    </source>
</evidence>
<feature type="transmembrane region" description="Helical" evidence="8">
    <location>
        <begin position="96"/>
        <end position="115"/>
    </location>
</feature>
<feature type="transmembrane region" description="Helical" evidence="8">
    <location>
        <begin position="59"/>
        <end position="76"/>
    </location>
</feature>
<accession>A0A0R2FH62</accession>
<keyword evidence="5" id="KW-0029">Amino-acid transport</keyword>
<dbReference type="GO" id="GO:0043190">
    <property type="term" value="C:ATP-binding cassette (ABC) transporter complex"/>
    <property type="evidence" value="ECO:0007669"/>
    <property type="project" value="InterPro"/>
</dbReference>
<name>A0A0R2FH62_9LACO</name>
<protein>
    <submittedName>
        <fullName evidence="10">Amino acid ABC transporter permease</fullName>
    </submittedName>
</protein>
<dbReference type="SUPFAM" id="SSF161098">
    <property type="entry name" value="MetI-like"/>
    <property type="match status" value="1"/>
</dbReference>
<evidence type="ECO:0000256" key="8">
    <source>
        <dbReference type="RuleBase" id="RU363032"/>
    </source>
</evidence>
<proteinExistence type="inferred from homology"/>
<dbReference type="NCBIfam" id="TIGR01726">
    <property type="entry name" value="HEQRo_perm_3TM"/>
    <property type="match status" value="1"/>
</dbReference>
<organism evidence="10 11">
    <name type="scientific">Secundilactobacillus similis DSM 23365 = JCM 2765</name>
    <dbReference type="NCBI Taxonomy" id="1423804"/>
    <lineage>
        <taxon>Bacteria</taxon>
        <taxon>Bacillati</taxon>
        <taxon>Bacillota</taxon>
        <taxon>Bacilli</taxon>
        <taxon>Lactobacillales</taxon>
        <taxon>Lactobacillaceae</taxon>
        <taxon>Secundilactobacillus</taxon>
    </lineage>
</organism>
<keyword evidence="3" id="KW-1003">Cell membrane</keyword>
<dbReference type="PANTHER" id="PTHR30614">
    <property type="entry name" value="MEMBRANE COMPONENT OF AMINO ACID ABC TRANSPORTER"/>
    <property type="match status" value="1"/>
</dbReference>
<keyword evidence="11" id="KW-1185">Reference proteome</keyword>
<dbReference type="CDD" id="cd06261">
    <property type="entry name" value="TM_PBP2"/>
    <property type="match status" value="1"/>
</dbReference>
<dbReference type="InterPro" id="IPR010065">
    <property type="entry name" value="AA_ABC_transptr_permease_3TM"/>
</dbReference>
<keyword evidence="7 8" id="KW-0472">Membrane</keyword>
<comment type="caution">
    <text evidence="10">The sequence shown here is derived from an EMBL/GenBank/DDBJ whole genome shotgun (WGS) entry which is preliminary data.</text>
</comment>
<evidence type="ECO:0000313" key="10">
    <source>
        <dbReference type="EMBL" id="KRN27062.1"/>
    </source>
</evidence>
<feature type="transmembrane region" description="Helical" evidence="8">
    <location>
        <begin position="166"/>
        <end position="184"/>
    </location>
</feature>
<dbReference type="Gene3D" id="1.10.3720.10">
    <property type="entry name" value="MetI-like"/>
    <property type="match status" value="1"/>
</dbReference>
<dbReference type="InterPro" id="IPR043429">
    <property type="entry name" value="ArtM/GltK/GlnP/TcyL/YhdX-like"/>
</dbReference>
<dbReference type="GO" id="GO:0022857">
    <property type="term" value="F:transmembrane transporter activity"/>
    <property type="evidence" value="ECO:0007669"/>
    <property type="project" value="InterPro"/>
</dbReference>